<comment type="caution">
    <text evidence="1">The sequence shown here is derived from an EMBL/GenBank/DDBJ whole genome shotgun (WGS) entry which is preliminary data.</text>
</comment>
<sequence length="118" mass="13495">MSFETVGSPETLLRLLATFQEKNGVRPSLQRLWREIVRYTERGGRYRFYILSDYRAKKPDDQFLADLAELVQGGRLLSHDDGTLEVTSFGLCLARACIVPPSLCELQENFIQQTPEDV</sequence>
<name>A0A1F7U5V4_9BACT</name>
<evidence type="ECO:0000313" key="2">
    <source>
        <dbReference type="Proteomes" id="UP000176303"/>
    </source>
</evidence>
<gene>
    <name evidence="1" type="ORF">A3D72_03720</name>
</gene>
<accession>A0A1F7U5V4</accession>
<dbReference type="AlphaFoldDB" id="A0A1F7U5V4"/>
<dbReference type="EMBL" id="MGDZ01000025">
    <property type="protein sequence ID" value="OGL73643.1"/>
    <property type="molecule type" value="Genomic_DNA"/>
</dbReference>
<protein>
    <submittedName>
        <fullName evidence="1">Uncharacterized protein</fullName>
    </submittedName>
</protein>
<organism evidence="1 2">
    <name type="scientific">Candidatus Uhrbacteria bacterium RIFCSPHIGHO2_02_FULL_57_19</name>
    <dbReference type="NCBI Taxonomy" id="1802391"/>
    <lineage>
        <taxon>Bacteria</taxon>
        <taxon>Candidatus Uhriibacteriota</taxon>
    </lineage>
</organism>
<evidence type="ECO:0000313" key="1">
    <source>
        <dbReference type="EMBL" id="OGL73643.1"/>
    </source>
</evidence>
<dbReference type="Proteomes" id="UP000176303">
    <property type="component" value="Unassembled WGS sequence"/>
</dbReference>
<reference evidence="1 2" key="1">
    <citation type="journal article" date="2016" name="Nat. Commun.">
        <title>Thousands of microbial genomes shed light on interconnected biogeochemical processes in an aquifer system.</title>
        <authorList>
            <person name="Anantharaman K."/>
            <person name="Brown C.T."/>
            <person name="Hug L.A."/>
            <person name="Sharon I."/>
            <person name="Castelle C.J."/>
            <person name="Probst A.J."/>
            <person name="Thomas B.C."/>
            <person name="Singh A."/>
            <person name="Wilkins M.J."/>
            <person name="Karaoz U."/>
            <person name="Brodie E.L."/>
            <person name="Williams K.H."/>
            <person name="Hubbard S.S."/>
            <person name="Banfield J.F."/>
        </authorList>
    </citation>
    <scope>NUCLEOTIDE SEQUENCE [LARGE SCALE GENOMIC DNA]</scope>
</reference>
<proteinExistence type="predicted"/>